<organism evidence="6 7">
    <name type="scientific">Escherichia marmotae</name>
    <dbReference type="NCBI Taxonomy" id="1499973"/>
    <lineage>
        <taxon>Bacteria</taxon>
        <taxon>Pseudomonadati</taxon>
        <taxon>Pseudomonadota</taxon>
        <taxon>Gammaproteobacteria</taxon>
        <taxon>Enterobacterales</taxon>
        <taxon>Enterobacteriaceae</taxon>
        <taxon>Escherichia</taxon>
    </lineage>
</organism>
<dbReference type="SUPFAM" id="SSF51905">
    <property type="entry name" value="FAD/NAD(P)-binding domain"/>
    <property type="match status" value="1"/>
</dbReference>
<name>A0AAW5MSM2_9ESCH</name>
<dbReference type="InterPro" id="IPR036188">
    <property type="entry name" value="FAD/NAD-bd_sf"/>
</dbReference>
<reference evidence="6" key="1">
    <citation type="submission" date="2022-07" db="EMBL/GenBank/DDBJ databases">
        <title>Diversity of ethanolamine utilization by human commensal Escherichia coli.</title>
        <authorList>
            <person name="Jubelin G."/>
        </authorList>
    </citation>
    <scope>NUCLEOTIDE SEQUENCE</scope>
    <source>
        <strain evidence="6">S1</strain>
    </source>
</reference>
<dbReference type="AlphaFoldDB" id="A0AAW5MSM2"/>
<keyword evidence="4" id="KW-0560">Oxidoreductase</keyword>
<evidence type="ECO:0000313" key="7">
    <source>
        <dbReference type="Proteomes" id="UP001206878"/>
    </source>
</evidence>
<accession>A0AAW5MSM2</accession>
<dbReference type="GO" id="GO:0016651">
    <property type="term" value="F:oxidoreductase activity, acting on NAD(P)H"/>
    <property type="evidence" value="ECO:0007669"/>
    <property type="project" value="TreeGrafter"/>
</dbReference>
<dbReference type="Pfam" id="PF07992">
    <property type="entry name" value="Pyr_redox_2"/>
    <property type="match status" value="1"/>
</dbReference>
<evidence type="ECO:0000313" key="6">
    <source>
        <dbReference type="EMBL" id="MCR6679074.1"/>
    </source>
</evidence>
<protein>
    <submittedName>
        <fullName evidence="6">FAD-dependent oxidoreductase</fullName>
    </submittedName>
</protein>
<proteinExistence type="predicted"/>
<comment type="cofactor">
    <cofactor evidence="1">
        <name>FAD</name>
        <dbReference type="ChEBI" id="CHEBI:57692"/>
    </cofactor>
</comment>
<dbReference type="Proteomes" id="UP001206878">
    <property type="component" value="Unassembled WGS sequence"/>
</dbReference>
<evidence type="ECO:0000256" key="3">
    <source>
        <dbReference type="ARBA" id="ARBA00022827"/>
    </source>
</evidence>
<keyword evidence="2" id="KW-0285">Flavoprotein</keyword>
<comment type="caution">
    <text evidence="6">The sequence shown here is derived from an EMBL/GenBank/DDBJ whole genome shotgun (WGS) entry which is preliminary data.</text>
</comment>
<gene>
    <name evidence="6" type="ORF">NVV43_26675</name>
</gene>
<dbReference type="PANTHER" id="PTHR43557">
    <property type="entry name" value="APOPTOSIS-INDUCING FACTOR 1"/>
    <property type="match status" value="1"/>
</dbReference>
<feature type="domain" description="FAD/NAD(P)-binding" evidence="5">
    <location>
        <begin position="2"/>
        <end position="56"/>
    </location>
</feature>
<dbReference type="Gene3D" id="3.50.50.60">
    <property type="entry name" value="FAD/NAD(P)-binding domain"/>
    <property type="match status" value="1"/>
</dbReference>
<feature type="non-terminal residue" evidence="6">
    <location>
        <position position="1"/>
    </location>
</feature>
<feature type="non-terminal residue" evidence="6">
    <location>
        <position position="88"/>
    </location>
</feature>
<evidence type="ECO:0000256" key="4">
    <source>
        <dbReference type="ARBA" id="ARBA00023002"/>
    </source>
</evidence>
<sequence length="88" mass="9662">VLAEQAGLPVENGVRTDECLRTSDPDVYAAGDVANVPHPLFGRLRVEHWANALHQGPAAARNMLGQAGPYTRIPYFFSDQYDVGMEYS</sequence>
<dbReference type="EMBL" id="JANPXH010000788">
    <property type="protein sequence ID" value="MCR6679074.1"/>
    <property type="molecule type" value="Genomic_DNA"/>
</dbReference>
<keyword evidence="3" id="KW-0274">FAD</keyword>
<evidence type="ECO:0000259" key="5">
    <source>
        <dbReference type="Pfam" id="PF07992"/>
    </source>
</evidence>
<dbReference type="PANTHER" id="PTHR43557:SF2">
    <property type="entry name" value="RIESKE DOMAIN-CONTAINING PROTEIN-RELATED"/>
    <property type="match status" value="1"/>
</dbReference>
<evidence type="ECO:0000256" key="1">
    <source>
        <dbReference type="ARBA" id="ARBA00001974"/>
    </source>
</evidence>
<dbReference type="InterPro" id="IPR050446">
    <property type="entry name" value="FAD-oxidoreductase/Apoptosis"/>
</dbReference>
<dbReference type="InterPro" id="IPR023753">
    <property type="entry name" value="FAD/NAD-binding_dom"/>
</dbReference>
<dbReference type="GO" id="GO:0005737">
    <property type="term" value="C:cytoplasm"/>
    <property type="evidence" value="ECO:0007669"/>
    <property type="project" value="TreeGrafter"/>
</dbReference>
<evidence type="ECO:0000256" key="2">
    <source>
        <dbReference type="ARBA" id="ARBA00022630"/>
    </source>
</evidence>